<name>A0A975W708_9RHOB</name>
<dbReference type="Gene3D" id="3.30.70.100">
    <property type="match status" value="1"/>
</dbReference>
<dbReference type="SUPFAM" id="SSF54909">
    <property type="entry name" value="Dimeric alpha+beta barrel"/>
    <property type="match status" value="1"/>
</dbReference>
<dbReference type="EMBL" id="FNYY01000001">
    <property type="protein sequence ID" value="SEI66643.1"/>
    <property type="molecule type" value="Genomic_DNA"/>
</dbReference>
<accession>A0A975W708</accession>
<dbReference type="InterPro" id="IPR011008">
    <property type="entry name" value="Dimeric_a/b-barrel"/>
</dbReference>
<dbReference type="Pfam" id="PF07045">
    <property type="entry name" value="DUF1330"/>
    <property type="match status" value="1"/>
</dbReference>
<gene>
    <name evidence="2" type="ORF">SAMN04487940_101543</name>
</gene>
<dbReference type="Proteomes" id="UP000182932">
    <property type="component" value="Unassembled WGS sequence"/>
</dbReference>
<evidence type="ECO:0000259" key="1">
    <source>
        <dbReference type="Pfam" id="PF07045"/>
    </source>
</evidence>
<sequence>MAHYSVLEVTPSNEAWIPDYLPTATRIMARHGGKYLARTNSHEQLEGATRNAALRIVIEWPSEQAAKDFMADPDYRPHLDNRHAGSTSLHWLIAGQYDLA</sequence>
<dbReference type="RefSeq" id="WP_074834732.1">
    <property type="nucleotide sequence ID" value="NZ_FNYY01000001.1"/>
</dbReference>
<evidence type="ECO:0000313" key="2">
    <source>
        <dbReference type="EMBL" id="SEI66643.1"/>
    </source>
</evidence>
<dbReference type="GeneID" id="80816809"/>
<proteinExistence type="predicted"/>
<dbReference type="AlphaFoldDB" id="A0A975W708"/>
<dbReference type="InterPro" id="IPR010753">
    <property type="entry name" value="DUF1330"/>
</dbReference>
<reference evidence="2 3" key="1">
    <citation type="submission" date="2016-10" db="EMBL/GenBank/DDBJ databases">
        <authorList>
            <person name="Varghese N."/>
            <person name="Submissions S."/>
        </authorList>
    </citation>
    <scope>NUCLEOTIDE SEQUENCE [LARGE SCALE GENOMIC DNA]</scope>
    <source>
        <strain evidence="2 3">FF3</strain>
    </source>
</reference>
<keyword evidence="3" id="KW-1185">Reference proteome</keyword>
<dbReference type="PANTHER" id="PTHR41521">
    <property type="match status" value="1"/>
</dbReference>
<dbReference type="PANTHER" id="PTHR41521:SF4">
    <property type="entry name" value="BLR0684 PROTEIN"/>
    <property type="match status" value="1"/>
</dbReference>
<protein>
    <submittedName>
        <fullName evidence="2">Uncharacterized conserved protein, DUF1330 family</fullName>
    </submittedName>
</protein>
<organism evidence="2 3">
    <name type="scientific">Marinovum algicola</name>
    <dbReference type="NCBI Taxonomy" id="42444"/>
    <lineage>
        <taxon>Bacteria</taxon>
        <taxon>Pseudomonadati</taxon>
        <taxon>Pseudomonadota</taxon>
        <taxon>Alphaproteobacteria</taxon>
        <taxon>Rhodobacterales</taxon>
        <taxon>Roseobacteraceae</taxon>
        <taxon>Marinovum</taxon>
    </lineage>
</organism>
<comment type="caution">
    <text evidence="2">The sequence shown here is derived from an EMBL/GenBank/DDBJ whole genome shotgun (WGS) entry which is preliminary data.</text>
</comment>
<evidence type="ECO:0000313" key="3">
    <source>
        <dbReference type="Proteomes" id="UP000182932"/>
    </source>
</evidence>
<feature type="domain" description="DUF1330" evidence="1">
    <location>
        <begin position="4"/>
        <end position="95"/>
    </location>
</feature>